<dbReference type="Proteomes" id="UP000037904">
    <property type="component" value="Unassembled WGS sequence"/>
</dbReference>
<name>A0A0M9EMF6_FUSLA</name>
<organism evidence="1 2">
    <name type="scientific">Fusarium langsethiae</name>
    <dbReference type="NCBI Taxonomy" id="179993"/>
    <lineage>
        <taxon>Eukaryota</taxon>
        <taxon>Fungi</taxon>
        <taxon>Dikarya</taxon>
        <taxon>Ascomycota</taxon>
        <taxon>Pezizomycotina</taxon>
        <taxon>Sordariomycetes</taxon>
        <taxon>Hypocreomycetidae</taxon>
        <taxon>Hypocreales</taxon>
        <taxon>Nectriaceae</taxon>
        <taxon>Fusarium</taxon>
    </lineage>
</organism>
<evidence type="ECO:0000313" key="1">
    <source>
        <dbReference type="EMBL" id="KPA35732.1"/>
    </source>
</evidence>
<proteinExistence type="predicted"/>
<dbReference type="InterPro" id="IPR043519">
    <property type="entry name" value="NT_sf"/>
</dbReference>
<dbReference type="AlphaFoldDB" id="A0A0M9EMF6"/>
<dbReference type="PANTHER" id="PTHR41773">
    <property type="entry name" value="GTP PYROPHOSPHATASE-RELATED"/>
    <property type="match status" value="1"/>
</dbReference>
<dbReference type="PANTHER" id="PTHR41773:SF1">
    <property type="entry name" value="RELA_SPOT DOMAIN-CONTAINING PROTEIN"/>
    <property type="match status" value="1"/>
</dbReference>
<protein>
    <submittedName>
        <fullName evidence="1">Het protein nwd2</fullName>
    </submittedName>
</protein>
<dbReference type="SUPFAM" id="SSF81301">
    <property type="entry name" value="Nucleotidyltransferase"/>
    <property type="match status" value="1"/>
</dbReference>
<evidence type="ECO:0000313" key="2">
    <source>
        <dbReference type="Proteomes" id="UP000037904"/>
    </source>
</evidence>
<comment type="caution">
    <text evidence="1">The sequence shown here is derived from an EMBL/GenBank/DDBJ whole genome shotgun (WGS) entry which is preliminary data.</text>
</comment>
<dbReference type="OrthoDB" id="538223at2759"/>
<accession>A0A0M9EMF6</accession>
<dbReference type="EMBL" id="JXCE01000926">
    <property type="protein sequence ID" value="KPA35732.1"/>
    <property type="molecule type" value="Genomic_DNA"/>
</dbReference>
<dbReference type="Gene3D" id="3.30.460.10">
    <property type="entry name" value="Beta Polymerase, domain 2"/>
    <property type="match status" value="1"/>
</dbReference>
<reference evidence="1 2" key="1">
    <citation type="submission" date="2015-04" db="EMBL/GenBank/DDBJ databases">
        <title>The draft genome sequence of Fusarium langsethiae, a T-2/HT-2 mycotoxin producer.</title>
        <authorList>
            <person name="Lysoe E."/>
            <person name="Divon H.H."/>
            <person name="Terzi V."/>
            <person name="Orru L."/>
            <person name="Lamontanara A."/>
            <person name="Kolseth A.-K."/>
            <person name="Frandsen R.J."/>
            <person name="Nielsen K."/>
            <person name="Thrane U."/>
        </authorList>
    </citation>
    <scope>NUCLEOTIDE SEQUENCE [LARGE SCALE GENOMIC DNA]</scope>
    <source>
        <strain evidence="1 2">Fl201059</strain>
    </source>
</reference>
<keyword evidence="2" id="KW-1185">Reference proteome</keyword>
<sequence>MQGERYESLRDIFTGIHDLAGFRIVPDYPSGIPKAEGIITQQFDLVKVSKFSSQRDLSLNWKPIFGAFESANYRVKVSDARSLGPYGGILVEIQVLSLAESLFNKLAHDLIYKETAGELSIKDQNMIDISHGLSLCYWICLSSMEGKLEQNPKIPQAVQKAKKVADLPKLVQATPDSESLSGRIPVTTLVRLLENYQTYGLKSDNELRDQLKQVAGREAHWTIEMGE</sequence>
<gene>
    <name evidence="1" type="ORF">FLAG1_11551</name>
</gene>